<dbReference type="PANTHER" id="PTHR12993:SF11">
    <property type="entry name" value="N-ACETYLGLUCOSAMINYL-PHOSPHATIDYLINOSITOL DE-N-ACETYLASE"/>
    <property type="match status" value="1"/>
</dbReference>
<dbReference type="PANTHER" id="PTHR12993">
    <property type="entry name" value="N-ACETYLGLUCOSAMINYL-PHOSPHATIDYLINOSITOL DE-N-ACETYLASE-RELATED"/>
    <property type="match status" value="1"/>
</dbReference>
<organism evidence="1 2">
    <name type="scientific">bacterium (Candidatus Ratteibacteria) CG01_land_8_20_14_3_00_40_19</name>
    <dbReference type="NCBI Taxonomy" id="2014290"/>
    <lineage>
        <taxon>Bacteria</taxon>
        <taxon>Candidatus Ratteibacteria</taxon>
    </lineage>
</organism>
<accession>A0A2M7E7K9</accession>
<reference evidence="2" key="1">
    <citation type="submission" date="2017-09" db="EMBL/GenBank/DDBJ databases">
        <title>Depth-based differentiation of microbial function through sediment-hosted aquifers and enrichment of novel symbionts in the deep terrestrial subsurface.</title>
        <authorList>
            <person name="Probst A.J."/>
            <person name="Ladd B."/>
            <person name="Jarett J.K."/>
            <person name="Geller-Mcgrath D.E."/>
            <person name="Sieber C.M.K."/>
            <person name="Emerson J.B."/>
            <person name="Anantharaman K."/>
            <person name="Thomas B.C."/>
            <person name="Malmstrom R."/>
            <person name="Stieglmeier M."/>
            <person name="Klingl A."/>
            <person name="Woyke T."/>
            <person name="Ryan C.M."/>
            <person name="Banfield J.F."/>
        </authorList>
    </citation>
    <scope>NUCLEOTIDE SEQUENCE [LARGE SCALE GENOMIC DNA]</scope>
</reference>
<name>A0A2M7E7K9_9BACT</name>
<protein>
    <recommendedName>
        <fullName evidence="3">PIG-L family deacetylase</fullName>
    </recommendedName>
</protein>
<dbReference type="EMBL" id="PETL01000294">
    <property type="protein sequence ID" value="PIV63671.1"/>
    <property type="molecule type" value="Genomic_DNA"/>
</dbReference>
<evidence type="ECO:0008006" key="3">
    <source>
        <dbReference type="Google" id="ProtNLM"/>
    </source>
</evidence>
<dbReference type="InterPro" id="IPR003737">
    <property type="entry name" value="GlcNAc_PI_deacetylase-related"/>
</dbReference>
<dbReference type="Proteomes" id="UP000228886">
    <property type="component" value="Unassembled WGS sequence"/>
</dbReference>
<evidence type="ECO:0000313" key="2">
    <source>
        <dbReference type="Proteomes" id="UP000228886"/>
    </source>
</evidence>
<dbReference type="GO" id="GO:0016811">
    <property type="term" value="F:hydrolase activity, acting on carbon-nitrogen (but not peptide) bonds, in linear amides"/>
    <property type="evidence" value="ECO:0007669"/>
    <property type="project" value="TreeGrafter"/>
</dbReference>
<comment type="caution">
    <text evidence="1">The sequence shown here is derived from an EMBL/GenBank/DDBJ whole genome shotgun (WGS) entry which is preliminary data.</text>
</comment>
<dbReference type="InterPro" id="IPR024078">
    <property type="entry name" value="LmbE-like_dom_sf"/>
</dbReference>
<evidence type="ECO:0000313" key="1">
    <source>
        <dbReference type="EMBL" id="PIV63671.1"/>
    </source>
</evidence>
<dbReference type="Gene3D" id="3.40.50.10320">
    <property type="entry name" value="LmbE-like"/>
    <property type="match status" value="1"/>
</dbReference>
<sequence>MNVFNFNEVKRILVLGAHPDDEIIGPGGTIHRFSRKGKQVYVITFTCGGTATNTPEKIELMIEKRRREMEKTNRIFGITKRTILNYQSQEVYRAAYGTDELHHRLIKLIRKYKPELIFTHSRDNHRDHNAVYTITPEAVFQASESILCYLGEPWPIAPIFYYGVEQELAEPNVIVQVNKEDLGAKIEALEAQLSQTRKDYLKHFKQMVTARSQLWGAKFFGADKLAEPFYVNYRSPILVEE</sequence>
<proteinExistence type="predicted"/>
<dbReference type="Pfam" id="PF02585">
    <property type="entry name" value="PIG-L"/>
    <property type="match status" value="1"/>
</dbReference>
<dbReference type="AlphaFoldDB" id="A0A2M7E7K9"/>
<gene>
    <name evidence="1" type="ORF">COS11_06205</name>
</gene>
<dbReference type="SUPFAM" id="SSF102588">
    <property type="entry name" value="LmbE-like"/>
    <property type="match status" value="1"/>
</dbReference>